<feature type="region of interest" description="Disordered" evidence="1">
    <location>
        <begin position="1"/>
        <end position="71"/>
    </location>
</feature>
<organism evidence="2 3">
    <name type="scientific">Calocera viscosa (strain TUFC12733)</name>
    <dbReference type="NCBI Taxonomy" id="1330018"/>
    <lineage>
        <taxon>Eukaryota</taxon>
        <taxon>Fungi</taxon>
        <taxon>Dikarya</taxon>
        <taxon>Basidiomycota</taxon>
        <taxon>Agaricomycotina</taxon>
        <taxon>Dacrymycetes</taxon>
        <taxon>Dacrymycetales</taxon>
        <taxon>Dacrymycetaceae</taxon>
        <taxon>Calocera</taxon>
    </lineage>
</organism>
<feature type="compositionally biased region" description="Polar residues" evidence="1">
    <location>
        <begin position="13"/>
        <end position="30"/>
    </location>
</feature>
<dbReference type="EMBL" id="KV417273">
    <property type="protein sequence ID" value="KZO99075.1"/>
    <property type="molecule type" value="Genomic_DNA"/>
</dbReference>
<name>A0A167PSB9_CALVF</name>
<reference evidence="2 3" key="1">
    <citation type="journal article" date="2016" name="Mol. Biol. Evol.">
        <title>Comparative Genomics of Early-Diverging Mushroom-Forming Fungi Provides Insights into the Origins of Lignocellulose Decay Capabilities.</title>
        <authorList>
            <person name="Nagy L.G."/>
            <person name="Riley R."/>
            <person name="Tritt A."/>
            <person name="Adam C."/>
            <person name="Daum C."/>
            <person name="Floudas D."/>
            <person name="Sun H."/>
            <person name="Yadav J.S."/>
            <person name="Pangilinan J."/>
            <person name="Larsson K.H."/>
            <person name="Matsuura K."/>
            <person name="Barry K."/>
            <person name="Labutti K."/>
            <person name="Kuo R."/>
            <person name="Ohm R.A."/>
            <person name="Bhattacharya S.S."/>
            <person name="Shirouzu T."/>
            <person name="Yoshinaga Y."/>
            <person name="Martin F.M."/>
            <person name="Grigoriev I.V."/>
            <person name="Hibbett D.S."/>
        </authorList>
    </citation>
    <scope>NUCLEOTIDE SEQUENCE [LARGE SCALE GENOMIC DNA]</scope>
    <source>
        <strain evidence="2 3">TUFC12733</strain>
    </source>
</reference>
<evidence type="ECO:0000313" key="2">
    <source>
        <dbReference type="EMBL" id="KZO99075.1"/>
    </source>
</evidence>
<proteinExistence type="predicted"/>
<accession>A0A167PSB9</accession>
<dbReference type="Proteomes" id="UP000076738">
    <property type="component" value="Unassembled WGS sequence"/>
</dbReference>
<gene>
    <name evidence="2" type="ORF">CALVIDRAFT_534603</name>
</gene>
<evidence type="ECO:0000256" key="1">
    <source>
        <dbReference type="SAM" id="MobiDB-lite"/>
    </source>
</evidence>
<dbReference type="AlphaFoldDB" id="A0A167PSB9"/>
<protein>
    <submittedName>
        <fullName evidence="2">Uncharacterized protein</fullName>
    </submittedName>
</protein>
<sequence>MPPVLVPSHPDRLSSTSAIPFAATNQQQKGQRVYKVPPPTDWPMPTTRQGTGSVRWGGRWMGTSLPAARGW</sequence>
<evidence type="ECO:0000313" key="3">
    <source>
        <dbReference type="Proteomes" id="UP000076738"/>
    </source>
</evidence>
<keyword evidence="3" id="KW-1185">Reference proteome</keyword>